<reference evidence="1" key="1">
    <citation type="journal article" date="2020" name="Stud. Mycol.">
        <title>101 Dothideomycetes genomes: a test case for predicting lifestyles and emergence of pathogens.</title>
        <authorList>
            <person name="Haridas S."/>
            <person name="Albert R."/>
            <person name="Binder M."/>
            <person name="Bloem J."/>
            <person name="Labutti K."/>
            <person name="Salamov A."/>
            <person name="Andreopoulos B."/>
            <person name="Baker S."/>
            <person name="Barry K."/>
            <person name="Bills G."/>
            <person name="Bluhm B."/>
            <person name="Cannon C."/>
            <person name="Castanera R."/>
            <person name="Culley D."/>
            <person name="Daum C."/>
            <person name="Ezra D."/>
            <person name="Gonzalez J."/>
            <person name="Henrissat B."/>
            <person name="Kuo A."/>
            <person name="Liang C."/>
            <person name="Lipzen A."/>
            <person name="Lutzoni F."/>
            <person name="Magnuson J."/>
            <person name="Mondo S."/>
            <person name="Nolan M."/>
            <person name="Ohm R."/>
            <person name="Pangilinan J."/>
            <person name="Park H.-J."/>
            <person name="Ramirez L."/>
            <person name="Alfaro M."/>
            <person name="Sun H."/>
            <person name="Tritt A."/>
            <person name="Yoshinaga Y."/>
            <person name="Zwiers L.-H."/>
            <person name="Turgeon B."/>
            <person name="Goodwin S."/>
            <person name="Spatafora J."/>
            <person name="Crous P."/>
            <person name="Grigoriev I."/>
        </authorList>
    </citation>
    <scope>NUCLEOTIDE SEQUENCE</scope>
    <source>
        <strain evidence="1">CBS 123094</strain>
    </source>
</reference>
<dbReference type="EMBL" id="ML977575">
    <property type="protein sequence ID" value="KAF2002916.1"/>
    <property type="molecule type" value="Genomic_DNA"/>
</dbReference>
<sequence>MPYCCPPRGQCCSLSVLAFAPARGLLCRFRVPSRTTHRGGPASLLRSVWVPSHHCALPSLGPLTRRGKLPLVQWHVPIQFTRRTTRSHHPFPATLHTEVGSVNTAHKSNSKRAVMFV</sequence>
<accession>A0A6A5WZF3</accession>
<dbReference type="Proteomes" id="UP000799779">
    <property type="component" value="Unassembled WGS sequence"/>
</dbReference>
<protein>
    <submittedName>
        <fullName evidence="1">Uncharacterized protein</fullName>
    </submittedName>
</protein>
<keyword evidence="2" id="KW-1185">Reference proteome</keyword>
<name>A0A6A5WZF3_9PLEO</name>
<gene>
    <name evidence="1" type="ORF">P154DRAFT_126394</name>
</gene>
<organism evidence="1 2">
    <name type="scientific">Amniculicola lignicola CBS 123094</name>
    <dbReference type="NCBI Taxonomy" id="1392246"/>
    <lineage>
        <taxon>Eukaryota</taxon>
        <taxon>Fungi</taxon>
        <taxon>Dikarya</taxon>
        <taxon>Ascomycota</taxon>
        <taxon>Pezizomycotina</taxon>
        <taxon>Dothideomycetes</taxon>
        <taxon>Pleosporomycetidae</taxon>
        <taxon>Pleosporales</taxon>
        <taxon>Amniculicolaceae</taxon>
        <taxon>Amniculicola</taxon>
    </lineage>
</organism>
<evidence type="ECO:0000313" key="1">
    <source>
        <dbReference type="EMBL" id="KAF2002916.1"/>
    </source>
</evidence>
<dbReference type="AlphaFoldDB" id="A0A6A5WZF3"/>
<evidence type="ECO:0000313" key="2">
    <source>
        <dbReference type="Proteomes" id="UP000799779"/>
    </source>
</evidence>
<proteinExistence type="predicted"/>